<reference evidence="1 2" key="1">
    <citation type="submission" date="2019-03" db="EMBL/GenBank/DDBJ databases">
        <title>Lake Tanganyika Metagenome-Assembled Genomes (MAGs).</title>
        <authorList>
            <person name="Tran P."/>
        </authorList>
    </citation>
    <scope>NUCLEOTIDE SEQUENCE [LARGE SCALE GENOMIC DNA]</scope>
    <source>
        <strain evidence="1">K_DeepCast_65m_m2_236</strain>
    </source>
</reference>
<dbReference type="AlphaFoldDB" id="A0A937X1U7"/>
<name>A0A937X1U7_9BACT</name>
<evidence type="ECO:0000313" key="1">
    <source>
        <dbReference type="EMBL" id="MBM3273733.1"/>
    </source>
</evidence>
<accession>A0A937X1U7</accession>
<comment type="caution">
    <text evidence="1">The sequence shown here is derived from an EMBL/GenBank/DDBJ whole genome shotgun (WGS) entry which is preliminary data.</text>
</comment>
<evidence type="ECO:0000313" key="2">
    <source>
        <dbReference type="Proteomes" id="UP000703893"/>
    </source>
</evidence>
<organism evidence="1 2">
    <name type="scientific">Candidatus Tanganyikabacteria bacterium</name>
    <dbReference type="NCBI Taxonomy" id="2961651"/>
    <lineage>
        <taxon>Bacteria</taxon>
        <taxon>Bacillati</taxon>
        <taxon>Candidatus Sericytochromatia</taxon>
        <taxon>Candidatus Tanganyikabacteria</taxon>
    </lineage>
</organism>
<dbReference type="Proteomes" id="UP000703893">
    <property type="component" value="Unassembled WGS sequence"/>
</dbReference>
<proteinExistence type="predicted"/>
<dbReference type="EMBL" id="VGJX01000037">
    <property type="protein sequence ID" value="MBM3273733.1"/>
    <property type="molecule type" value="Genomic_DNA"/>
</dbReference>
<protein>
    <submittedName>
        <fullName evidence="1">Uncharacterized protein</fullName>
    </submittedName>
</protein>
<gene>
    <name evidence="1" type="ORF">FJZ00_01165</name>
</gene>
<sequence length="49" mass="5438">MEAGVGYYCVFCHVAVTISDEGGYALVLADDEKHRRRSRRVPLDKLGPS</sequence>